<dbReference type="CDD" id="cd09598">
    <property type="entry name" value="M4_like"/>
    <property type="match status" value="1"/>
</dbReference>
<gene>
    <name evidence="1" type="ORF">IMCC3135_03835</name>
</gene>
<proteinExistence type="predicted"/>
<dbReference type="Proteomes" id="UP000250079">
    <property type="component" value="Chromosome"/>
</dbReference>
<name>A0A2Z2NQ27_9GAMM</name>
<dbReference type="RefSeq" id="WP_088916377.1">
    <property type="nucleotide sequence ID" value="NZ_CP018632.1"/>
</dbReference>
<evidence type="ECO:0000313" key="2">
    <source>
        <dbReference type="Proteomes" id="UP000250079"/>
    </source>
</evidence>
<dbReference type="EMBL" id="CP018632">
    <property type="protein sequence ID" value="ASJ70880.1"/>
    <property type="molecule type" value="Genomic_DNA"/>
</dbReference>
<keyword evidence="2" id="KW-1185">Reference proteome</keyword>
<dbReference type="KEGG" id="gai:IMCC3135_03835"/>
<dbReference type="OrthoDB" id="178184at2"/>
<accession>A0A2Z2NQ27</accession>
<reference evidence="1 2" key="1">
    <citation type="submission" date="2016-12" db="EMBL/GenBank/DDBJ databases">
        <authorList>
            <person name="Song W.-J."/>
            <person name="Kurnit D.M."/>
        </authorList>
    </citation>
    <scope>NUCLEOTIDE SEQUENCE [LARGE SCALE GENOMIC DNA]</scope>
    <source>
        <strain evidence="1 2">IMCC3135</strain>
    </source>
</reference>
<dbReference type="AlphaFoldDB" id="A0A2Z2NQ27"/>
<evidence type="ECO:0000313" key="1">
    <source>
        <dbReference type="EMBL" id="ASJ70880.1"/>
    </source>
</evidence>
<organism evidence="1 2">
    <name type="scientific">Granulosicoccus antarcticus IMCC3135</name>
    <dbReference type="NCBI Taxonomy" id="1192854"/>
    <lineage>
        <taxon>Bacteria</taxon>
        <taxon>Pseudomonadati</taxon>
        <taxon>Pseudomonadota</taxon>
        <taxon>Gammaproteobacteria</taxon>
        <taxon>Chromatiales</taxon>
        <taxon>Granulosicoccaceae</taxon>
        <taxon>Granulosicoccus</taxon>
    </lineage>
</organism>
<protein>
    <submittedName>
        <fullName evidence="1">Uncharacterized protein</fullName>
    </submittedName>
</protein>
<dbReference type="SUPFAM" id="SSF55486">
    <property type="entry name" value="Metalloproteases ('zincins'), catalytic domain"/>
    <property type="match status" value="1"/>
</dbReference>
<sequence>MDDSELLDKDRTLKFGKARKTRKKKSLKSAAASQVAETVAIKAPDESNAKVSNIEPSADHQPGESRLYVISPRIALAWCTRLHERTPDEPLYRRLRVYSINPGLTASDSGIAICKVPFEPLTTGPSGSVMEVSNRGVGDDTWSLADLEHPHVVMQDGYTPSLSDPRFHQQMVYAVAMETYDKFRVALGRNVAWAFARCRGDGDERRNRLLLRPHGAEEPNAWYDRAAGEIVFGYFKARESTPVVKKGVGNVFTSVSHDVIVHETSHALLDGLRAHFMLPSHPDVIAFHEAFADLVAVFQHFTVEGVVQSAIGKCRGRLQDADVLVNIAEEFGRGLDKKNKALRTLIDLPEDFTNRAPGTDSSPSILCYDDAGTEAHSLGRVLARAVFNAFLVVYERRTRRYLKLATAGSGELPPGDLGSGLQDILVSEVRSIANQFLCICIRAIDYCPPVDVRFGDYLRALITADFDVVPDDNLGYREAIIKAFGQRGIFGEGTSAMTEDELVWHSPDITLPVLEKLSFSSMEFDGDPAKPVSVAEMRRQAGALGFLVSQSKYAREFGLVSPESSAFKSGGYALPIIESVRSARRVGVNKEVTFDTVAEVVQVRHVSLPGGRSFSFFGGATVIVGPRGNIRYIIRKRVDDTEHRMQEQLDFMQKAGSSLWNQAGTHMIPRQDLAKMMCTHNV</sequence>